<sequence length="165" mass="18892">MGLEQSGFSFFWVLKKQNTSSSSDSFESESKRGMVWRTWAPQIRILAHKSVGGFFTHCGWSSVIEGLQVGCPLIMLPFQNEQFLIAGRMEEKKVGVKVDKNKLDGKFTRDSVAKALRLVMSKEEGKTYRRQAEGMSKIFGNKELNQKYIDEFVDYMEIHKPVVKV</sequence>
<keyword evidence="3 4" id="KW-0808">Transferase</keyword>
<dbReference type="SUPFAM" id="SSF53756">
    <property type="entry name" value="UDP-Glycosyltransferase/glycogen phosphorylase"/>
    <property type="match status" value="1"/>
</dbReference>
<dbReference type="FunFam" id="3.40.50.2000:FF:000037">
    <property type="entry name" value="Glycosyltransferase"/>
    <property type="match status" value="1"/>
</dbReference>
<keyword evidence="2 4" id="KW-0328">Glycosyltransferase</keyword>
<comment type="similarity">
    <text evidence="1 4">Belongs to the UDP-glycosyltransferase family.</text>
</comment>
<evidence type="ECO:0000256" key="2">
    <source>
        <dbReference type="ARBA" id="ARBA00022676"/>
    </source>
</evidence>
<dbReference type="GO" id="GO:0047209">
    <property type="term" value="F:coniferyl-alcohol glucosyltransferase activity"/>
    <property type="evidence" value="ECO:0007669"/>
    <property type="project" value="UniProtKB-EC"/>
</dbReference>
<dbReference type="PROSITE" id="PS00375">
    <property type="entry name" value="UDPGT"/>
    <property type="match status" value="1"/>
</dbReference>
<evidence type="ECO:0000313" key="6">
    <source>
        <dbReference type="Proteomes" id="UP000075243"/>
    </source>
</evidence>
<dbReference type="EMBL" id="CM003605">
    <property type="protein sequence ID" value="KYP71894.1"/>
    <property type="molecule type" value="Genomic_DNA"/>
</dbReference>
<dbReference type="CDD" id="cd03784">
    <property type="entry name" value="GT1_Gtf-like"/>
    <property type="match status" value="1"/>
</dbReference>
<dbReference type="Pfam" id="PF00201">
    <property type="entry name" value="UDPGT"/>
    <property type="match status" value="1"/>
</dbReference>
<accession>A0A151TY47</accession>
<keyword evidence="6" id="KW-1185">Reference proteome</keyword>
<name>A0A151TY47_CAJCA</name>
<dbReference type="InterPro" id="IPR002213">
    <property type="entry name" value="UDP_glucos_trans"/>
</dbReference>
<dbReference type="OMA" id="NARQMES"/>
<dbReference type="Gramene" id="C.cajan_10856.t">
    <property type="protein sequence ID" value="C.cajan_10856.t.cds1"/>
    <property type="gene ID" value="C.cajan_10856"/>
</dbReference>
<protein>
    <submittedName>
        <fullName evidence="5">UDP-glucosyltransferase At1g05670 family</fullName>
        <ecNumber evidence="5">2.4.1.111</ecNumber>
    </submittedName>
</protein>
<dbReference type="Proteomes" id="UP000075243">
    <property type="component" value="Chromosome 3"/>
</dbReference>
<dbReference type="InterPro" id="IPR050481">
    <property type="entry name" value="UDP-glycosyltransf_plant"/>
</dbReference>
<evidence type="ECO:0000256" key="4">
    <source>
        <dbReference type="RuleBase" id="RU003718"/>
    </source>
</evidence>
<dbReference type="EC" id="2.4.1.111" evidence="5"/>
<proteinExistence type="inferred from homology"/>
<evidence type="ECO:0000256" key="3">
    <source>
        <dbReference type="ARBA" id="ARBA00022679"/>
    </source>
</evidence>
<reference evidence="5 6" key="1">
    <citation type="journal article" date="2012" name="Nat. Biotechnol.">
        <title>Draft genome sequence of pigeonpea (Cajanus cajan), an orphan legume crop of resource-poor farmers.</title>
        <authorList>
            <person name="Varshney R.K."/>
            <person name="Chen W."/>
            <person name="Li Y."/>
            <person name="Bharti A.K."/>
            <person name="Saxena R.K."/>
            <person name="Schlueter J.A."/>
            <person name="Donoghue M.T."/>
            <person name="Azam S."/>
            <person name="Fan G."/>
            <person name="Whaley A.M."/>
            <person name="Farmer A.D."/>
            <person name="Sheridan J."/>
            <person name="Iwata A."/>
            <person name="Tuteja R."/>
            <person name="Penmetsa R.V."/>
            <person name="Wu W."/>
            <person name="Upadhyaya H.D."/>
            <person name="Yang S.P."/>
            <person name="Shah T."/>
            <person name="Saxena K.B."/>
            <person name="Michael T."/>
            <person name="McCombie W.R."/>
            <person name="Yang B."/>
            <person name="Zhang G."/>
            <person name="Yang H."/>
            <person name="Wang J."/>
            <person name="Spillane C."/>
            <person name="Cook D.R."/>
            <person name="May G.D."/>
            <person name="Xu X."/>
            <person name="Jackson S.A."/>
        </authorList>
    </citation>
    <scope>NUCLEOTIDE SEQUENCE [LARGE SCALE GENOMIC DNA]</scope>
    <source>
        <strain evidence="6">cv. Asha</strain>
    </source>
</reference>
<dbReference type="Gene3D" id="3.40.50.2000">
    <property type="entry name" value="Glycogen Phosphorylase B"/>
    <property type="match status" value="1"/>
</dbReference>
<gene>
    <name evidence="5" type="ORF">KK1_011175</name>
</gene>
<evidence type="ECO:0000256" key="1">
    <source>
        <dbReference type="ARBA" id="ARBA00009995"/>
    </source>
</evidence>
<evidence type="ECO:0000313" key="5">
    <source>
        <dbReference type="EMBL" id="KYP71894.1"/>
    </source>
</evidence>
<dbReference type="PANTHER" id="PTHR48049">
    <property type="entry name" value="GLYCOSYLTRANSFERASE"/>
    <property type="match status" value="1"/>
</dbReference>
<organism evidence="5 6">
    <name type="scientific">Cajanus cajan</name>
    <name type="common">Pigeon pea</name>
    <name type="synonym">Cajanus indicus</name>
    <dbReference type="NCBI Taxonomy" id="3821"/>
    <lineage>
        <taxon>Eukaryota</taxon>
        <taxon>Viridiplantae</taxon>
        <taxon>Streptophyta</taxon>
        <taxon>Embryophyta</taxon>
        <taxon>Tracheophyta</taxon>
        <taxon>Spermatophyta</taxon>
        <taxon>Magnoliopsida</taxon>
        <taxon>eudicotyledons</taxon>
        <taxon>Gunneridae</taxon>
        <taxon>Pentapetalae</taxon>
        <taxon>rosids</taxon>
        <taxon>fabids</taxon>
        <taxon>Fabales</taxon>
        <taxon>Fabaceae</taxon>
        <taxon>Papilionoideae</taxon>
        <taxon>50 kb inversion clade</taxon>
        <taxon>NPAAA clade</taxon>
        <taxon>indigoferoid/millettioid clade</taxon>
        <taxon>Phaseoleae</taxon>
        <taxon>Cajanus</taxon>
    </lineage>
</organism>
<dbReference type="AlphaFoldDB" id="A0A151TY47"/>
<dbReference type="PANTHER" id="PTHR48049:SF60">
    <property type="entry name" value="UDP-GLYCOSYLTRANSFERASE 91B1"/>
    <property type="match status" value="1"/>
</dbReference>
<dbReference type="InterPro" id="IPR035595">
    <property type="entry name" value="UDP_glycos_trans_CS"/>
</dbReference>